<reference evidence="1 2" key="1">
    <citation type="journal article" date="2019" name="Nat. Ecol. Evol.">
        <title>Megaphylogeny resolves global patterns of mushroom evolution.</title>
        <authorList>
            <person name="Varga T."/>
            <person name="Krizsan K."/>
            <person name="Foldi C."/>
            <person name="Dima B."/>
            <person name="Sanchez-Garcia M."/>
            <person name="Sanchez-Ramirez S."/>
            <person name="Szollosi G.J."/>
            <person name="Szarkandi J.G."/>
            <person name="Papp V."/>
            <person name="Albert L."/>
            <person name="Andreopoulos W."/>
            <person name="Angelini C."/>
            <person name="Antonin V."/>
            <person name="Barry K.W."/>
            <person name="Bougher N.L."/>
            <person name="Buchanan P."/>
            <person name="Buyck B."/>
            <person name="Bense V."/>
            <person name="Catcheside P."/>
            <person name="Chovatia M."/>
            <person name="Cooper J."/>
            <person name="Damon W."/>
            <person name="Desjardin D."/>
            <person name="Finy P."/>
            <person name="Geml J."/>
            <person name="Haridas S."/>
            <person name="Hughes K."/>
            <person name="Justo A."/>
            <person name="Karasinski D."/>
            <person name="Kautmanova I."/>
            <person name="Kiss B."/>
            <person name="Kocsube S."/>
            <person name="Kotiranta H."/>
            <person name="LaButti K.M."/>
            <person name="Lechner B.E."/>
            <person name="Liimatainen K."/>
            <person name="Lipzen A."/>
            <person name="Lukacs Z."/>
            <person name="Mihaltcheva S."/>
            <person name="Morgado L.N."/>
            <person name="Niskanen T."/>
            <person name="Noordeloos M.E."/>
            <person name="Ohm R.A."/>
            <person name="Ortiz-Santana B."/>
            <person name="Ovrebo C."/>
            <person name="Racz N."/>
            <person name="Riley R."/>
            <person name="Savchenko A."/>
            <person name="Shiryaev A."/>
            <person name="Soop K."/>
            <person name="Spirin V."/>
            <person name="Szebenyi C."/>
            <person name="Tomsovsky M."/>
            <person name="Tulloss R.E."/>
            <person name="Uehling J."/>
            <person name="Grigoriev I.V."/>
            <person name="Vagvolgyi C."/>
            <person name="Papp T."/>
            <person name="Martin F.M."/>
            <person name="Miettinen O."/>
            <person name="Hibbett D.S."/>
            <person name="Nagy L.G."/>
        </authorList>
    </citation>
    <scope>NUCLEOTIDE SEQUENCE [LARGE SCALE GENOMIC DNA]</scope>
    <source>
        <strain evidence="1 2">NL-1719</strain>
    </source>
</reference>
<dbReference type="Proteomes" id="UP000308600">
    <property type="component" value="Unassembled WGS sequence"/>
</dbReference>
<organism evidence="1 2">
    <name type="scientific">Pluteus cervinus</name>
    <dbReference type="NCBI Taxonomy" id="181527"/>
    <lineage>
        <taxon>Eukaryota</taxon>
        <taxon>Fungi</taxon>
        <taxon>Dikarya</taxon>
        <taxon>Basidiomycota</taxon>
        <taxon>Agaricomycotina</taxon>
        <taxon>Agaricomycetes</taxon>
        <taxon>Agaricomycetidae</taxon>
        <taxon>Agaricales</taxon>
        <taxon>Pluteineae</taxon>
        <taxon>Pluteaceae</taxon>
        <taxon>Pluteus</taxon>
    </lineage>
</organism>
<evidence type="ECO:0000313" key="2">
    <source>
        <dbReference type="Proteomes" id="UP000308600"/>
    </source>
</evidence>
<gene>
    <name evidence="1" type="ORF">BDN72DRAFT_796481</name>
</gene>
<feature type="non-terminal residue" evidence="1">
    <location>
        <position position="440"/>
    </location>
</feature>
<keyword evidence="2" id="KW-1185">Reference proteome</keyword>
<sequence length="440" mass="49072">MNNHEPKHDGEGGHLSQIEVKHELSEQEDHSKPTLKRGLSDSGIVTEQPSNKRLKREEGDDEAIVKAYDQSQQLTLKGELAESKSVGEEEISNTAKEDEKGDNEMDTETGGDQGCKEDEGTGSIGTIVDSDAGRQTSQEPTEPRNEPPPAATTDPDKAIERGQIYFIYRPKVGLETAGWWHDVKHFQMLLVPTTSTPLADDSNNESMKRRYRLITIGTKHLPPETERLEEVYWAPVSSLGDDLSELEEILGEETHETKTRGLSYNAPARLAARGAYMLVNKFNQSRFQSRWETYLGFYLSHPPPPSGLGIGTLVQRAFGLVNRAMSFQIRVKNPLASPNREGQVEAEPAVYPRELMSVFGCSNFAYCARIKMLDYLRAQIILMSPKVGMEGLEEDIGRNRAKDLRDQAEVDSKMGGEDVLKELGLDKSGIRLEALQGEWV</sequence>
<name>A0ACD3AVS0_9AGAR</name>
<evidence type="ECO:0000313" key="1">
    <source>
        <dbReference type="EMBL" id="TFK69447.1"/>
    </source>
</evidence>
<accession>A0ACD3AVS0</accession>
<protein>
    <submittedName>
        <fullName evidence="1">Uncharacterized protein</fullName>
    </submittedName>
</protein>
<dbReference type="EMBL" id="ML208330">
    <property type="protein sequence ID" value="TFK69447.1"/>
    <property type="molecule type" value="Genomic_DNA"/>
</dbReference>
<proteinExistence type="predicted"/>